<sequence>MSPLTQQNRRDVRRAGKTLRQYVYAVLTAKKLGGFPGTGKPAGSFRSPTVVRAAATVPLLRKTRTKNSARMAHRERTFIMVKPDGVQRGLVGEIIQRFERRGYKLVAMKFMQADEKLLQQHYSDLAGRPFFNGLVKFMQSGPVVPMVWEGTNVVLTGRDMIGATNPLESKPGTIRGDLCVQVGRNIVHGSDSVASAEKEIALWFNESELVSWKPQIEPCVYE</sequence>
<proteinExistence type="predicted"/>
<protein>
    <submittedName>
        <fullName evidence="1">Uncharacterized protein</fullName>
    </submittedName>
</protein>
<organism evidence="1 2">
    <name type="scientific">Hyalomma asiaticum</name>
    <name type="common">Tick</name>
    <dbReference type="NCBI Taxonomy" id="266040"/>
    <lineage>
        <taxon>Eukaryota</taxon>
        <taxon>Metazoa</taxon>
        <taxon>Ecdysozoa</taxon>
        <taxon>Arthropoda</taxon>
        <taxon>Chelicerata</taxon>
        <taxon>Arachnida</taxon>
        <taxon>Acari</taxon>
        <taxon>Parasitiformes</taxon>
        <taxon>Ixodida</taxon>
        <taxon>Ixodoidea</taxon>
        <taxon>Ixodidae</taxon>
        <taxon>Hyalomminae</taxon>
        <taxon>Hyalomma</taxon>
    </lineage>
</organism>
<evidence type="ECO:0000313" key="2">
    <source>
        <dbReference type="Proteomes" id="UP000821845"/>
    </source>
</evidence>
<comment type="caution">
    <text evidence="1">The sequence shown here is derived from an EMBL/GenBank/DDBJ whole genome shotgun (WGS) entry which is preliminary data.</text>
</comment>
<dbReference type="Proteomes" id="UP000821845">
    <property type="component" value="Chromosome 10"/>
</dbReference>
<name>A0ACB7T5Y2_HYAAI</name>
<keyword evidence="2" id="KW-1185">Reference proteome</keyword>
<dbReference type="EMBL" id="CM023490">
    <property type="protein sequence ID" value="KAH6942340.1"/>
    <property type="molecule type" value="Genomic_DNA"/>
</dbReference>
<accession>A0ACB7T5Y2</accession>
<reference evidence="1" key="1">
    <citation type="submission" date="2020-05" db="EMBL/GenBank/DDBJ databases">
        <title>Large-scale comparative analyses of tick genomes elucidate their genetic diversity and vector capacities.</title>
        <authorList>
            <person name="Jia N."/>
            <person name="Wang J."/>
            <person name="Shi W."/>
            <person name="Du L."/>
            <person name="Sun Y."/>
            <person name="Zhan W."/>
            <person name="Jiang J."/>
            <person name="Wang Q."/>
            <person name="Zhang B."/>
            <person name="Ji P."/>
            <person name="Sakyi L.B."/>
            <person name="Cui X."/>
            <person name="Yuan T."/>
            <person name="Jiang B."/>
            <person name="Yang W."/>
            <person name="Lam T.T.-Y."/>
            <person name="Chang Q."/>
            <person name="Ding S."/>
            <person name="Wang X."/>
            <person name="Zhu J."/>
            <person name="Ruan X."/>
            <person name="Zhao L."/>
            <person name="Wei J."/>
            <person name="Que T."/>
            <person name="Du C."/>
            <person name="Cheng J."/>
            <person name="Dai P."/>
            <person name="Han X."/>
            <person name="Huang E."/>
            <person name="Gao Y."/>
            <person name="Liu J."/>
            <person name="Shao H."/>
            <person name="Ye R."/>
            <person name="Li L."/>
            <person name="Wei W."/>
            <person name="Wang X."/>
            <person name="Wang C."/>
            <person name="Yang T."/>
            <person name="Huo Q."/>
            <person name="Li W."/>
            <person name="Guo W."/>
            <person name="Chen H."/>
            <person name="Zhou L."/>
            <person name="Ni X."/>
            <person name="Tian J."/>
            <person name="Zhou Y."/>
            <person name="Sheng Y."/>
            <person name="Liu T."/>
            <person name="Pan Y."/>
            <person name="Xia L."/>
            <person name="Li J."/>
            <person name="Zhao F."/>
            <person name="Cao W."/>
        </authorList>
    </citation>
    <scope>NUCLEOTIDE SEQUENCE</scope>
    <source>
        <strain evidence="1">Hyas-2018</strain>
    </source>
</reference>
<gene>
    <name evidence="1" type="ORF">HPB50_003926</name>
</gene>
<evidence type="ECO:0000313" key="1">
    <source>
        <dbReference type="EMBL" id="KAH6942340.1"/>
    </source>
</evidence>